<dbReference type="AlphaFoldDB" id="A0A366H4S0"/>
<organism evidence="2 3">
    <name type="scientific">Roseimicrobium gellanilyticum</name>
    <dbReference type="NCBI Taxonomy" id="748857"/>
    <lineage>
        <taxon>Bacteria</taxon>
        <taxon>Pseudomonadati</taxon>
        <taxon>Verrucomicrobiota</taxon>
        <taxon>Verrucomicrobiia</taxon>
        <taxon>Verrucomicrobiales</taxon>
        <taxon>Verrucomicrobiaceae</taxon>
        <taxon>Roseimicrobium</taxon>
    </lineage>
</organism>
<feature type="compositionally biased region" description="Polar residues" evidence="1">
    <location>
        <begin position="1"/>
        <end position="16"/>
    </location>
</feature>
<proteinExistence type="predicted"/>
<keyword evidence="3" id="KW-1185">Reference proteome</keyword>
<protein>
    <submittedName>
        <fullName evidence="2">Uncharacterized protein</fullName>
    </submittedName>
</protein>
<dbReference type="RefSeq" id="WP_113961775.1">
    <property type="nucleotide sequence ID" value="NZ_QNRR01000015.1"/>
</dbReference>
<accession>A0A366H4S0</accession>
<gene>
    <name evidence="2" type="ORF">DES53_115144</name>
</gene>
<evidence type="ECO:0000313" key="2">
    <source>
        <dbReference type="EMBL" id="RBP37003.1"/>
    </source>
</evidence>
<feature type="compositionally biased region" description="Polar residues" evidence="1">
    <location>
        <begin position="251"/>
        <end position="265"/>
    </location>
</feature>
<feature type="region of interest" description="Disordered" evidence="1">
    <location>
        <begin position="1"/>
        <end position="38"/>
    </location>
</feature>
<feature type="region of interest" description="Disordered" evidence="1">
    <location>
        <begin position="238"/>
        <end position="276"/>
    </location>
</feature>
<reference evidence="2 3" key="1">
    <citation type="submission" date="2018-06" db="EMBL/GenBank/DDBJ databases">
        <title>Genomic Encyclopedia of Type Strains, Phase IV (KMG-IV): sequencing the most valuable type-strain genomes for metagenomic binning, comparative biology and taxonomic classification.</title>
        <authorList>
            <person name="Goeker M."/>
        </authorList>
    </citation>
    <scope>NUCLEOTIDE SEQUENCE [LARGE SCALE GENOMIC DNA]</scope>
    <source>
        <strain evidence="2 3">DSM 25532</strain>
    </source>
</reference>
<comment type="caution">
    <text evidence="2">The sequence shown here is derived from an EMBL/GenBank/DDBJ whole genome shotgun (WGS) entry which is preliminary data.</text>
</comment>
<evidence type="ECO:0000256" key="1">
    <source>
        <dbReference type="SAM" id="MobiDB-lite"/>
    </source>
</evidence>
<dbReference type="EMBL" id="QNRR01000015">
    <property type="protein sequence ID" value="RBP37003.1"/>
    <property type="molecule type" value="Genomic_DNA"/>
</dbReference>
<evidence type="ECO:0000313" key="3">
    <source>
        <dbReference type="Proteomes" id="UP000253426"/>
    </source>
</evidence>
<dbReference type="OrthoDB" id="185112at2"/>
<name>A0A366H4S0_9BACT</name>
<sequence length="293" mass="31834">MSEDATGSGQQQQDGSFVNHGSGAGWNGGGGGTAGVSGEWVVDGKFAQGLSAKLSDDLKPYAGSIRKFEGTPIQDVLRSYGELEKKLGQRMQPPGPEARPEEVAAWRKNLGVPEKPDGYGIARPEDVPVELWNEEMVRGFTAVAHKHHIPAAAAQELVQWWNGQQMSAVSRYHTEAVNHREALVQGLQSEWGERYETNLQGAQRVAAMARLDVNDPAIGDNPTVIRALHAMASLVSEDRQETGGSGALRLTRQQQADDIQTNKSNPLYGDYHGANGSERQAMVAEQIRRLRMG</sequence>
<dbReference type="Proteomes" id="UP000253426">
    <property type="component" value="Unassembled WGS sequence"/>
</dbReference>
<feature type="compositionally biased region" description="Gly residues" evidence="1">
    <location>
        <begin position="22"/>
        <end position="35"/>
    </location>
</feature>